<dbReference type="GeneID" id="39978370"/>
<keyword evidence="5" id="KW-0255">Endonuclease</keyword>
<dbReference type="SUPFAM" id="SSF53032">
    <property type="entry name" value="tRNA-intron endonuclease catalytic domain-like"/>
    <property type="match status" value="1"/>
</dbReference>
<dbReference type="Pfam" id="PF01974">
    <property type="entry name" value="tRNA_int_endo"/>
    <property type="match status" value="1"/>
</dbReference>
<accession>A0A1J4MDF1</accession>
<dbReference type="GO" id="GO:0003676">
    <property type="term" value="F:nucleic acid binding"/>
    <property type="evidence" value="ECO:0007669"/>
    <property type="project" value="InterPro"/>
</dbReference>
<dbReference type="InterPro" id="IPR006677">
    <property type="entry name" value="tRNA_intron_Endonuc_cat-like"/>
</dbReference>
<comment type="similarity">
    <text evidence="1">Belongs to the tRNA-intron endonuclease family.</text>
</comment>
<evidence type="ECO:0000256" key="1">
    <source>
        <dbReference type="ARBA" id="ARBA00008078"/>
    </source>
</evidence>
<dbReference type="Proteomes" id="UP000186176">
    <property type="component" value="Unassembled WGS sequence"/>
</dbReference>
<evidence type="ECO:0000256" key="2">
    <source>
        <dbReference type="ARBA" id="ARBA00012573"/>
    </source>
</evidence>
<evidence type="ECO:0000259" key="4">
    <source>
        <dbReference type="Pfam" id="PF01974"/>
    </source>
</evidence>
<dbReference type="GO" id="GO:0005634">
    <property type="term" value="C:nucleus"/>
    <property type="evidence" value="ECO:0007669"/>
    <property type="project" value="UniProtKB-ARBA"/>
</dbReference>
<organism evidence="5 6">
    <name type="scientific">Cryptosporidium ubiquitum</name>
    <dbReference type="NCBI Taxonomy" id="857276"/>
    <lineage>
        <taxon>Eukaryota</taxon>
        <taxon>Sar</taxon>
        <taxon>Alveolata</taxon>
        <taxon>Apicomplexa</taxon>
        <taxon>Conoidasida</taxon>
        <taxon>Coccidia</taxon>
        <taxon>Eucoccidiorida</taxon>
        <taxon>Eimeriorina</taxon>
        <taxon>Cryptosporidiidae</taxon>
        <taxon>Cryptosporidium</taxon>
    </lineage>
</organism>
<sequence length="242" mass="28934">MKDDDELVDFPFKKPLYFVLNDVIAIPEVRESMHLKFIENLYLKFNIGNRIVNEEIHGQINYQYSYNINELIYIGEKFDYCNILLKVKNLVNDEFTDKNASFGLTYENISNIYNKFHLNKENRILMQYIIYKYFKEKNYIVKDGLKFGVDYILYHKSPSLVHGKHCILICKFTYDDNDQLESDGYEEITYNNKKYLVKFPVINYKKIINLSRLCESVSKKLILVECNSKCEEIQCIEISRFF</sequence>
<dbReference type="RefSeq" id="XP_028873818.1">
    <property type="nucleotide sequence ID" value="XM_029018591.1"/>
</dbReference>
<dbReference type="VEuPathDB" id="CryptoDB:cubi_01579"/>
<dbReference type="PANTHER" id="PTHR21227">
    <property type="entry name" value="TRNA-SPLICING ENDONUCLEASE SUBUNIT SEN2"/>
    <property type="match status" value="1"/>
</dbReference>
<proteinExistence type="inferred from homology"/>
<keyword evidence="5" id="KW-0540">Nuclease</keyword>
<dbReference type="PANTHER" id="PTHR21227:SF0">
    <property type="entry name" value="TRNA-SPLICING ENDONUCLEASE SUBUNIT SEN2"/>
    <property type="match status" value="1"/>
</dbReference>
<dbReference type="CDD" id="cd22363">
    <property type="entry name" value="tRNA-intron_lyase_C"/>
    <property type="match status" value="1"/>
</dbReference>
<dbReference type="InterPro" id="IPR011856">
    <property type="entry name" value="tRNA_endonuc-like_dom_sf"/>
</dbReference>
<dbReference type="GO" id="GO:0000213">
    <property type="term" value="F:tRNA-intron lyase activity"/>
    <property type="evidence" value="ECO:0007669"/>
    <property type="project" value="UniProtKB-EC"/>
</dbReference>
<dbReference type="AlphaFoldDB" id="A0A1J4MDF1"/>
<evidence type="ECO:0000313" key="6">
    <source>
        <dbReference type="Proteomes" id="UP000186176"/>
    </source>
</evidence>
<evidence type="ECO:0000313" key="5">
    <source>
        <dbReference type="EMBL" id="OII72246.1"/>
    </source>
</evidence>
<dbReference type="Gene3D" id="3.40.1350.10">
    <property type="match status" value="1"/>
</dbReference>
<dbReference type="EMBL" id="LRBP01000025">
    <property type="protein sequence ID" value="OII72246.1"/>
    <property type="molecule type" value="Genomic_DNA"/>
</dbReference>
<feature type="domain" description="tRNA intron endonuclease catalytic" evidence="4">
    <location>
        <begin position="126"/>
        <end position="226"/>
    </location>
</feature>
<gene>
    <name evidence="5" type="ORF">cubi_01579</name>
</gene>
<protein>
    <recommendedName>
        <fullName evidence="2">tRNA-intron lyase</fullName>
        <ecNumber evidence="2">4.6.1.16</ecNumber>
    </recommendedName>
</protein>
<dbReference type="GO" id="GO:0005737">
    <property type="term" value="C:cytoplasm"/>
    <property type="evidence" value="ECO:0007669"/>
    <property type="project" value="TreeGrafter"/>
</dbReference>
<reference evidence="5 6" key="1">
    <citation type="submission" date="2016-10" db="EMBL/GenBank/DDBJ databases">
        <title>Reductive evolution of mitochondrial metabolism and differential evolution of invasion-related proteins in Cryptosporidium.</title>
        <authorList>
            <person name="Liu S."/>
            <person name="Roellig D.M."/>
            <person name="Guo Y."/>
            <person name="Li N."/>
            <person name="Frace M.A."/>
            <person name="Tang K."/>
            <person name="Zhang L."/>
            <person name="Feng Y."/>
            <person name="Xiao L."/>
        </authorList>
    </citation>
    <scope>NUCLEOTIDE SEQUENCE [LARGE SCALE GENOMIC DNA]</scope>
    <source>
        <strain evidence="5">39726</strain>
    </source>
</reference>
<dbReference type="GO" id="GO:0006388">
    <property type="term" value="P:tRNA splicing, via endonucleolytic cleavage and ligation"/>
    <property type="evidence" value="ECO:0007669"/>
    <property type="project" value="InterPro"/>
</dbReference>
<keyword evidence="6" id="KW-1185">Reference proteome</keyword>
<dbReference type="InterPro" id="IPR006676">
    <property type="entry name" value="tRNA_splic"/>
</dbReference>
<comment type="catalytic activity">
    <reaction evidence="3">
        <text>pretRNA = a 3'-half-tRNA molecule with a 5'-OH end + a 5'-half-tRNA molecule with a 2',3'-cyclic phosphate end + an intron with a 2',3'-cyclic phosphate and a 5'-hydroxyl terminus.</text>
        <dbReference type="EC" id="4.6.1.16"/>
    </reaction>
</comment>
<evidence type="ECO:0000256" key="3">
    <source>
        <dbReference type="ARBA" id="ARBA00034031"/>
    </source>
</evidence>
<keyword evidence="5" id="KW-0378">Hydrolase</keyword>
<dbReference type="InterPro" id="IPR036167">
    <property type="entry name" value="tRNA_intron_Endo_cat-like_sf"/>
</dbReference>
<dbReference type="EC" id="4.6.1.16" evidence="2"/>
<comment type="caution">
    <text evidence="5">The sequence shown here is derived from an EMBL/GenBank/DDBJ whole genome shotgun (WGS) entry which is preliminary data.</text>
</comment>
<dbReference type="OrthoDB" id="48041at2759"/>
<name>A0A1J4MDF1_9CRYT</name>